<dbReference type="EMBL" id="BTFW01000001">
    <property type="protein sequence ID" value="GMM59231.1"/>
    <property type="molecule type" value="Genomic_DNA"/>
</dbReference>
<dbReference type="InterPro" id="IPR005467">
    <property type="entry name" value="His_kinase_dom"/>
</dbReference>
<feature type="domain" description="Histidine kinase" evidence="7">
    <location>
        <begin position="173"/>
        <end position="387"/>
    </location>
</feature>
<keyword evidence="11" id="KW-1185">Reference proteome</keyword>
<dbReference type="InterPro" id="IPR000700">
    <property type="entry name" value="PAS-assoc_C"/>
</dbReference>
<dbReference type="SUPFAM" id="SSF55874">
    <property type="entry name" value="ATPase domain of HSP90 chaperone/DNA topoisomerase II/histidine kinase"/>
    <property type="match status" value="1"/>
</dbReference>
<dbReference type="PANTHER" id="PTHR43047">
    <property type="entry name" value="TWO-COMPONENT HISTIDINE PROTEIN KINASE"/>
    <property type="match status" value="1"/>
</dbReference>
<gene>
    <name evidence="10" type="ORF">NUTIK01_00080</name>
</gene>
<dbReference type="Gene3D" id="3.30.565.10">
    <property type="entry name" value="Histidine kinase-like ATPase, C-terminal domain"/>
    <property type="match status" value="1"/>
</dbReference>
<evidence type="ECO:0000256" key="4">
    <source>
        <dbReference type="ARBA" id="ARBA00022679"/>
    </source>
</evidence>
<dbReference type="InterPro" id="IPR001789">
    <property type="entry name" value="Sig_transdc_resp-reg_receiver"/>
</dbReference>
<dbReference type="InterPro" id="IPR000014">
    <property type="entry name" value="PAS"/>
</dbReference>
<feature type="domain" description="PAC" evidence="9">
    <location>
        <begin position="92"/>
        <end position="144"/>
    </location>
</feature>
<evidence type="ECO:0000256" key="5">
    <source>
        <dbReference type="ARBA" id="ARBA00022777"/>
    </source>
</evidence>
<organism evidence="10 11">
    <name type="scientific">Novosphingobium pituita</name>
    <dbReference type="NCBI Taxonomy" id="3056842"/>
    <lineage>
        <taxon>Bacteria</taxon>
        <taxon>Pseudomonadati</taxon>
        <taxon>Pseudomonadota</taxon>
        <taxon>Alphaproteobacteria</taxon>
        <taxon>Sphingomonadales</taxon>
        <taxon>Sphingomonadaceae</taxon>
        <taxon>Novosphingobium</taxon>
    </lineage>
</organism>
<evidence type="ECO:0000256" key="6">
    <source>
        <dbReference type="PROSITE-ProRule" id="PRU00169"/>
    </source>
</evidence>
<evidence type="ECO:0000259" key="7">
    <source>
        <dbReference type="PROSITE" id="PS50109"/>
    </source>
</evidence>
<dbReference type="Gene3D" id="3.30.450.20">
    <property type="entry name" value="PAS domain"/>
    <property type="match status" value="1"/>
</dbReference>
<dbReference type="PROSITE" id="PS50109">
    <property type="entry name" value="HIS_KIN"/>
    <property type="match status" value="1"/>
</dbReference>
<dbReference type="PANTHER" id="PTHR43047:SF9">
    <property type="entry name" value="HISTIDINE KINASE"/>
    <property type="match status" value="1"/>
</dbReference>
<dbReference type="InterPro" id="IPR035965">
    <property type="entry name" value="PAS-like_dom_sf"/>
</dbReference>
<sequence>MATEISDFWTDPHDDGRSLLELVALKANDGIWGWDVPTGRSFYSARWWDLVGLPADHRDADIDVFFSLLHPDDRAPVRAMLADFIANARSDYRAQFRLRHSSGEWRWVLSSGSAQRDASGHAVRIAGTHTDITDRVEAANRLEHLVAQRTSDLAAARDRAEIAAASTARFLSATSHDIRQPLQAMALLLRNLQQEVHSKAALDTIASIRRSLGSSMELLDDLLEFSRLDAGALRPEMGPIKIQSLFRGVLDSFSAEGQERGLRLVVRDTPLVGRSDPRLLTRILRNLVSNSFKFTQRGTILVAARPRGDRIRIEIWDTGRGIPEGMQRQIFWEFTQAGPASSDRTVNGLGLGLAIVERLARLMRHEIGVRSVVDRGSVFWIDLPRLPLDAAEDHHEPAEPPDHPLGCRVAVAENDPQVAEAYLRVLRAWGCKVLVARSGAELLSRIANQPPDLLIADCHLDGQMNGFELFDALEQRFGRPFAGVVISGDHNFEWMRTINRARRRILNKPILPDVLNAVLHAELERPELQRYRQT</sequence>
<keyword evidence="5" id="KW-0418">Kinase</keyword>
<dbReference type="PROSITE" id="PS50110">
    <property type="entry name" value="RESPONSE_REGULATORY"/>
    <property type="match status" value="1"/>
</dbReference>
<dbReference type="InterPro" id="IPR013655">
    <property type="entry name" value="PAS_fold_3"/>
</dbReference>
<keyword evidence="4" id="KW-0808">Transferase</keyword>
<accession>A0ABQ6P510</accession>
<dbReference type="Gene3D" id="3.40.50.2300">
    <property type="match status" value="1"/>
</dbReference>
<dbReference type="SUPFAM" id="SSF52172">
    <property type="entry name" value="CheY-like"/>
    <property type="match status" value="1"/>
</dbReference>
<dbReference type="Proteomes" id="UP001187221">
    <property type="component" value="Unassembled WGS sequence"/>
</dbReference>
<proteinExistence type="predicted"/>
<dbReference type="InterPro" id="IPR003594">
    <property type="entry name" value="HATPase_dom"/>
</dbReference>
<feature type="domain" description="Response regulatory" evidence="8">
    <location>
        <begin position="408"/>
        <end position="523"/>
    </location>
</feature>
<dbReference type="InterPro" id="IPR036097">
    <property type="entry name" value="HisK_dim/P_sf"/>
</dbReference>
<evidence type="ECO:0000313" key="10">
    <source>
        <dbReference type="EMBL" id="GMM59231.1"/>
    </source>
</evidence>
<dbReference type="PRINTS" id="PR00344">
    <property type="entry name" value="BCTRLSENSOR"/>
</dbReference>
<evidence type="ECO:0000256" key="3">
    <source>
        <dbReference type="ARBA" id="ARBA00022553"/>
    </source>
</evidence>
<dbReference type="InterPro" id="IPR003661">
    <property type="entry name" value="HisK_dim/P_dom"/>
</dbReference>
<evidence type="ECO:0000256" key="2">
    <source>
        <dbReference type="ARBA" id="ARBA00012438"/>
    </source>
</evidence>
<dbReference type="SMART" id="SM00448">
    <property type="entry name" value="REC"/>
    <property type="match status" value="1"/>
</dbReference>
<reference evidence="10 11" key="1">
    <citation type="submission" date="2023-06" db="EMBL/GenBank/DDBJ databases">
        <title>Draft genome sequence of Novosphingobium sp. strain IK01.</title>
        <authorList>
            <person name="Hatamoto M."/>
            <person name="Ikarashi T."/>
            <person name="Yamaguchi T."/>
        </authorList>
    </citation>
    <scope>NUCLEOTIDE SEQUENCE [LARGE SCALE GENOMIC DNA]</scope>
    <source>
        <strain evidence="10 11">IK01</strain>
    </source>
</reference>
<dbReference type="CDD" id="cd00082">
    <property type="entry name" value="HisKA"/>
    <property type="match status" value="1"/>
</dbReference>
<dbReference type="NCBIfam" id="TIGR00229">
    <property type="entry name" value="sensory_box"/>
    <property type="match status" value="1"/>
</dbReference>
<dbReference type="InterPro" id="IPR004358">
    <property type="entry name" value="Sig_transdc_His_kin-like_C"/>
</dbReference>
<dbReference type="CDD" id="cd00130">
    <property type="entry name" value="PAS"/>
    <property type="match status" value="1"/>
</dbReference>
<dbReference type="InterPro" id="IPR001610">
    <property type="entry name" value="PAC"/>
</dbReference>
<keyword evidence="3 6" id="KW-0597">Phosphoprotein</keyword>
<protein>
    <recommendedName>
        <fullName evidence="2">histidine kinase</fullName>
        <ecNumber evidence="2">2.7.13.3</ecNumber>
    </recommendedName>
</protein>
<evidence type="ECO:0000259" key="9">
    <source>
        <dbReference type="PROSITE" id="PS50113"/>
    </source>
</evidence>
<evidence type="ECO:0000259" key="8">
    <source>
        <dbReference type="PROSITE" id="PS50110"/>
    </source>
</evidence>
<comment type="catalytic activity">
    <reaction evidence="1">
        <text>ATP + protein L-histidine = ADP + protein N-phospho-L-histidine.</text>
        <dbReference type="EC" id="2.7.13.3"/>
    </reaction>
</comment>
<dbReference type="Pfam" id="PF02518">
    <property type="entry name" value="HATPase_c"/>
    <property type="match status" value="1"/>
</dbReference>
<dbReference type="SUPFAM" id="SSF47384">
    <property type="entry name" value="Homodimeric domain of signal transducing histidine kinase"/>
    <property type="match status" value="1"/>
</dbReference>
<dbReference type="SUPFAM" id="SSF55785">
    <property type="entry name" value="PYP-like sensor domain (PAS domain)"/>
    <property type="match status" value="1"/>
</dbReference>
<dbReference type="SMART" id="SM00388">
    <property type="entry name" value="HisKA"/>
    <property type="match status" value="1"/>
</dbReference>
<dbReference type="InterPro" id="IPR036890">
    <property type="entry name" value="HATPase_C_sf"/>
</dbReference>
<dbReference type="EC" id="2.7.13.3" evidence="2"/>
<dbReference type="RefSeq" id="WP_317973096.1">
    <property type="nucleotide sequence ID" value="NZ_BTFW01000001.1"/>
</dbReference>
<dbReference type="Pfam" id="PF00072">
    <property type="entry name" value="Response_reg"/>
    <property type="match status" value="1"/>
</dbReference>
<feature type="modified residue" description="4-aspartylphosphate" evidence="6">
    <location>
        <position position="457"/>
    </location>
</feature>
<name>A0ABQ6P510_9SPHN</name>
<comment type="caution">
    <text evidence="10">The sequence shown here is derived from an EMBL/GenBank/DDBJ whole genome shotgun (WGS) entry which is preliminary data.</text>
</comment>
<evidence type="ECO:0000313" key="11">
    <source>
        <dbReference type="Proteomes" id="UP001187221"/>
    </source>
</evidence>
<dbReference type="Pfam" id="PF00512">
    <property type="entry name" value="HisKA"/>
    <property type="match status" value="1"/>
</dbReference>
<dbReference type="Gene3D" id="1.10.287.130">
    <property type="match status" value="1"/>
</dbReference>
<dbReference type="Pfam" id="PF08447">
    <property type="entry name" value="PAS_3"/>
    <property type="match status" value="1"/>
</dbReference>
<evidence type="ECO:0000256" key="1">
    <source>
        <dbReference type="ARBA" id="ARBA00000085"/>
    </source>
</evidence>
<dbReference type="SMART" id="SM00387">
    <property type="entry name" value="HATPase_c"/>
    <property type="match status" value="1"/>
</dbReference>
<dbReference type="InterPro" id="IPR011006">
    <property type="entry name" value="CheY-like_superfamily"/>
</dbReference>
<dbReference type="PROSITE" id="PS50113">
    <property type="entry name" value="PAC"/>
    <property type="match status" value="1"/>
</dbReference>
<dbReference type="SMART" id="SM00086">
    <property type="entry name" value="PAC"/>
    <property type="match status" value="1"/>
</dbReference>